<name>A0A0G0M8U1_9BACT</name>
<dbReference type="AlphaFoldDB" id="A0A0G0M8U1"/>
<dbReference type="EMBL" id="LBWB01000011">
    <property type="protein sequence ID" value="KKR00554.1"/>
    <property type="molecule type" value="Genomic_DNA"/>
</dbReference>
<organism evidence="1 2">
    <name type="scientific">Candidatus Woesebacteria bacterium GW2011_GWB1_39_12</name>
    <dbReference type="NCBI Taxonomy" id="1618574"/>
    <lineage>
        <taxon>Bacteria</taxon>
        <taxon>Candidatus Woeseibacteriota</taxon>
    </lineage>
</organism>
<evidence type="ECO:0000313" key="1">
    <source>
        <dbReference type="EMBL" id="KKR00554.1"/>
    </source>
</evidence>
<sequence>MKCFWDNFKRDFIRELSPVKSILFNSWLRAFESAGFAVSFGGTACYSKKGCLSGKKFDCQTTLENLVIDFKHYLLVEVRLIDESACKIWPSEVQPVDRYFYDSYFSGWPGALFNLSSSGPFLLWCRTIEMERYRRTLVKLQRQSTGEKEAMVILKHFDQIYTRNRLHIPVDASPQTLLDVHRQFPSGSLLRPGKLSE</sequence>
<dbReference type="STRING" id="1618574.UT24_C0011G0007"/>
<evidence type="ECO:0000313" key="2">
    <source>
        <dbReference type="Proteomes" id="UP000033881"/>
    </source>
</evidence>
<proteinExistence type="predicted"/>
<comment type="caution">
    <text evidence="1">The sequence shown here is derived from an EMBL/GenBank/DDBJ whole genome shotgun (WGS) entry which is preliminary data.</text>
</comment>
<accession>A0A0G0M8U1</accession>
<gene>
    <name evidence="1" type="ORF">UT24_C0011G0007</name>
</gene>
<reference evidence="1 2" key="1">
    <citation type="journal article" date="2015" name="Nature">
        <title>rRNA introns, odd ribosomes, and small enigmatic genomes across a large radiation of phyla.</title>
        <authorList>
            <person name="Brown C.T."/>
            <person name="Hug L.A."/>
            <person name="Thomas B.C."/>
            <person name="Sharon I."/>
            <person name="Castelle C.J."/>
            <person name="Singh A."/>
            <person name="Wilkins M.J."/>
            <person name="Williams K.H."/>
            <person name="Banfield J.F."/>
        </authorList>
    </citation>
    <scope>NUCLEOTIDE SEQUENCE [LARGE SCALE GENOMIC DNA]</scope>
</reference>
<protein>
    <submittedName>
        <fullName evidence="1">Uncharacterized protein</fullName>
    </submittedName>
</protein>
<dbReference type="Proteomes" id="UP000033881">
    <property type="component" value="Unassembled WGS sequence"/>
</dbReference>